<name>A0AAV7IEA6_COTGL</name>
<keyword evidence="2" id="KW-1185">Reference proteome</keyword>
<accession>A0AAV7IEA6</accession>
<protein>
    <submittedName>
        <fullName evidence="1">Uncharacterized protein</fullName>
    </submittedName>
</protein>
<comment type="caution">
    <text evidence="1">The sequence shown here is derived from an EMBL/GenBank/DDBJ whole genome shotgun (WGS) entry which is preliminary data.</text>
</comment>
<gene>
    <name evidence="1" type="ORF">KQX54_009328</name>
</gene>
<proteinExistence type="predicted"/>
<evidence type="ECO:0000313" key="1">
    <source>
        <dbReference type="EMBL" id="KAH0549443.1"/>
    </source>
</evidence>
<organism evidence="1 2">
    <name type="scientific">Cotesia glomerata</name>
    <name type="common">Lepidopteran parasitic wasp</name>
    <name type="synonym">Apanteles glomeratus</name>
    <dbReference type="NCBI Taxonomy" id="32391"/>
    <lineage>
        <taxon>Eukaryota</taxon>
        <taxon>Metazoa</taxon>
        <taxon>Ecdysozoa</taxon>
        <taxon>Arthropoda</taxon>
        <taxon>Hexapoda</taxon>
        <taxon>Insecta</taxon>
        <taxon>Pterygota</taxon>
        <taxon>Neoptera</taxon>
        <taxon>Endopterygota</taxon>
        <taxon>Hymenoptera</taxon>
        <taxon>Apocrita</taxon>
        <taxon>Ichneumonoidea</taxon>
        <taxon>Braconidae</taxon>
        <taxon>Microgastrinae</taxon>
        <taxon>Cotesia</taxon>
    </lineage>
</organism>
<reference evidence="1 2" key="1">
    <citation type="journal article" date="2021" name="J. Hered.">
        <title>A chromosome-level genome assembly of the parasitoid wasp, Cotesia glomerata (Hymenoptera: Braconidae).</title>
        <authorList>
            <person name="Pinto B.J."/>
            <person name="Weis J.J."/>
            <person name="Gamble T."/>
            <person name="Ode P.J."/>
            <person name="Paul R."/>
            <person name="Zaspel J.M."/>
        </authorList>
    </citation>
    <scope>NUCLEOTIDE SEQUENCE [LARGE SCALE GENOMIC DNA]</scope>
    <source>
        <strain evidence="1">CgM1</strain>
    </source>
</reference>
<sequence length="68" mass="7681">MIREHLVVDKWYESSGRSSSDDCDSKVEVEMDKILVAASQCAVENSDKRRMEGGVQGCRGRNWGGKFR</sequence>
<dbReference type="EMBL" id="JAHXZJ010001864">
    <property type="protein sequence ID" value="KAH0549443.1"/>
    <property type="molecule type" value="Genomic_DNA"/>
</dbReference>
<dbReference type="Proteomes" id="UP000826195">
    <property type="component" value="Unassembled WGS sequence"/>
</dbReference>
<dbReference type="AlphaFoldDB" id="A0AAV7IEA6"/>
<evidence type="ECO:0000313" key="2">
    <source>
        <dbReference type="Proteomes" id="UP000826195"/>
    </source>
</evidence>